<comment type="cofactor">
    <cofactor evidence="1">
        <name>Mg(2+)</name>
        <dbReference type="ChEBI" id="CHEBI:18420"/>
    </cofactor>
</comment>
<reference evidence="6" key="2">
    <citation type="submission" date="2020-06" db="EMBL/GenBank/DDBJ databases">
        <title>Helianthus annuus Genome sequencing and assembly Release 2.</title>
        <authorList>
            <person name="Gouzy J."/>
            <person name="Langlade N."/>
            <person name="Munos S."/>
        </authorList>
    </citation>
    <scope>NUCLEOTIDE SEQUENCE</scope>
    <source>
        <tissue evidence="6">Leaves</tissue>
    </source>
</reference>
<evidence type="ECO:0000256" key="3">
    <source>
        <dbReference type="ARBA" id="ARBA00022679"/>
    </source>
</evidence>
<dbReference type="PANTHER" id="PTHR11525">
    <property type="entry name" value="FARNESYL-PYROPHOSPHATE SYNTHETASE"/>
    <property type="match status" value="1"/>
</dbReference>
<keyword evidence="3 6" id="KW-0808">Transferase</keyword>
<evidence type="ECO:0000256" key="2">
    <source>
        <dbReference type="ARBA" id="ARBA00006706"/>
    </source>
</evidence>
<evidence type="ECO:0000313" key="6">
    <source>
        <dbReference type="EMBL" id="KAF5823728.1"/>
    </source>
</evidence>
<evidence type="ECO:0000256" key="1">
    <source>
        <dbReference type="ARBA" id="ARBA00001946"/>
    </source>
</evidence>
<proteinExistence type="inferred from homology"/>
<evidence type="ECO:0000313" key="7">
    <source>
        <dbReference type="Proteomes" id="UP000215914"/>
    </source>
</evidence>
<dbReference type="Gramene" id="mRNA:HanXRQr2_Chr01g0041441">
    <property type="protein sequence ID" value="mRNA:HanXRQr2_Chr01g0041441"/>
    <property type="gene ID" value="HanXRQr2_Chr01g0041441"/>
</dbReference>
<sequence length="95" mass="11122">MRVEDLISDRYNFDPVMRNRLGWCIEWLQANFLVLDDIMDESHTRRVGSLSAIREMEGACRESAVKETSAPWTYILEVYYLKTGLDQSIWTCTNP</sequence>
<reference evidence="6" key="1">
    <citation type="journal article" date="2017" name="Nature">
        <title>The sunflower genome provides insights into oil metabolism, flowering and Asterid evolution.</title>
        <authorList>
            <person name="Badouin H."/>
            <person name="Gouzy J."/>
            <person name="Grassa C.J."/>
            <person name="Murat F."/>
            <person name="Staton S.E."/>
            <person name="Cottret L."/>
            <person name="Lelandais-Briere C."/>
            <person name="Owens G.L."/>
            <person name="Carrere S."/>
            <person name="Mayjonade B."/>
            <person name="Legrand L."/>
            <person name="Gill N."/>
            <person name="Kane N.C."/>
            <person name="Bowers J.E."/>
            <person name="Hubner S."/>
            <person name="Bellec A."/>
            <person name="Berard A."/>
            <person name="Berges H."/>
            <person name="Blanchet N."/>
            <person name="Boniface M.C."/>
            <person name="Brunel D."/>
            <person name="Catrice O."/>
            <person name="Chaidir N."/>
            <person name="Claudel C."/>
            <person name="Donnadieu C."/>
            <person name="Faraut T."/>
            <person name="Fievet G."/>
            <person name="Helmstetter N."/>
            <person name="King M."/>
            <person name="Knapp S.J."/>
            <person name="Lai Z."/>
            <person name="Le Paslier M.C."/>
            <person name="Lippi Y."/>
            <person name="Lorenzon L."/>
            <person name="Mandel J.R."/>
            <person name="Marage G."/>
            <person name="Marchand G."/>
            <person name="Marquand E."/>
            <person name="Bret-Mestries E."/>
            <person name="Morien E."/>
            <person name="Nambeesan S."/>
            <person name="Nguyen T."/>
            <person name="Pegot-Espagnet P."/>
            <person name="Pouilly N."/>
            <person name="Raftis F."/>
            <person name="Sallet E."/>
            <person name="Schiex T."/>
            <person name="Thomas J."/>
            <person name="Vandecasteele C."/>
            <person name="Vares D."/>
            <person name="Vear F."/>
            <person name="Vautrin S."/>
            <person name="Crespi M."/>
            <person name="Mangin B."/>
            <person name="Burke J.M."/>
            <person name="Salse J."/>
            <person name="Munos S."/>
            <person name="Vincourt P."/>
            <person name="Rieseberg L.H."/>
            <person name="Langlade N.B."/>
        </authorList>
    </citation>
    <scope>NUCLEOTIDE SEQUENCE</scope>
    <source>
        <tissue evidence="6">Leaves</tissue>
    </source>
</reference>
<organism evidence="6 7">
    <name type="scientific">Helianthus annuus</name>
    <name type="common">Common sunflower</name>
    <dbReference type="NCBI Taxonomy" id="4232"/>
    <lineage>
        <taxon>Eukaryota</taxon>
        <taxon>Viridiplantae</taxon>
        <taxon>Streptophyta</taxon>
        <taxon>Embryophyta</taxon>
        <taxon>Tracheophyta</taxon>
        <taxon>Spermatophyta</taxon>
        <taxon>Magnoliopsida</taxon>
        <taxon>eudicotyledons</taxon>
        <taxon>Gunneridae</taxon>
        <taxon>Pentapetalae</taxon>
        <taxon>asterids</taxon>
        <taxon>campanulids</taxon>
        <taxon>Asterales</taxon>
        <taxon>Asteraceae</taxon>
        <taxon>Asteroideae</taxon>
        <taxon>Heliantheae alliance</taxon>
        <taxon>Heliantheae</taxon>
        <taxon>Helianthus</taxon>
    </lineage>
</organism>
<comment type="caution">
    <text evidence="6">The sequence shown here is derived from an EMBL/GenBank/DDBJ whole genome shotgun (WGS) entry which is preliminary data.</text>
</comment>
<gene>
    <name evidence="6" type="ORF">HanXRQr2_Chr01g0041441</name>
</gene>
<keyword evidence="4" id="KW-0479">Metal-binding</keyword>
<dbReference type="GO" id="GO:0004659">
    <property type="term" value="F:prenyltransferase activity"/>
    <property type="evidence" value="ECO:0007669"/>
    <property type="project" value="InterPro"/>
</dbReference>
<dbReference type="InterPro" id="IPR039702">
    <property type="entry name" value="FPS1-like"/>
</dbReference>
<dbReference type="EMBL" id="MNCJ02000316">
    <property type="protein sequence ID" value="KAF5823728.1"/>
    <property type="molecule type" value="Genomic_DNA"/>
</dbReference>
<keyword evidence="7" id="KW-1185">Reference proteome</keyword>
<dbReference type="Gene3D" id="1.10.600.10">
    <property type="entry name" value="Farnesyl Diphosphate Synthase"/>
    <property type="match status" value="1"/>
</dbReference>
<dbReference type="GO" id="GO:0046872">
    <property type="term" value="F:metal ion binding"/>
    <property type="evidence" value="ECO:0007669"/>
    <property type="project" value="UniProtKB-KW"/>
</dbReference>
<dbReference type="AlphaFoldDB" id="A0A9K3JZF2"/>
<dbReference type="EC" id="2.5.1.-" evidence="6"/>
<name>A0A9K3JZF2_HELAN</name>
<dbReference type="SUPFAM" id="SSF48576">
    <property type="entry name" value="Terpenoid synthases"/>
    <property type="match status" value="1"/>
</dbReference>
<protein>
    <submittedName>
        <fullName evidence="6">Transferase</fullName>
        <ecNumber evidence="6">2.5.1.-</ecNumber>
    </submittedName>
</protein>
<accession>A0A9K3JZF2</accession>
<dbReference type="Proteomes" id="UP000215914">
    <property type="component" value="Unassembled WGS sequence"/>
</dbReference>
<dbReference type="InterPro" id="IPR000092">
    <property type="entry name" value="Polyprenyl_synt"/>
</dbReference>
<comment type="similarity">
    <text evidence="2">Belongs to the FPP/GGPP synthase family.</text>
</comment>
<evidence type="ECO:0000256" key="5">
    <source>
        <dbReference type="ARBA" id="ARBA00022842"/>
    </source>
</evidence>
<dbReference type="GO" id="GO:0008299">
    <property type="term" value="P:isoprenoid biosynthetic process"/>
    <property type="evidence" value="ECO:0007669"/>
    <property type="project" value="InterPro"/>
</dbReference>
<dbReference type="PANTHER" id="PTHR11525:SF0">
    <property type="entry name" value="FARNESYL PYROPHOSPHATE SYNTHASE"/>
    <property type="match status" value="1"/>
</dbReference>
<dbReference type="Pfam" id="PF00348">
    <property type="entry name" value="polyprenyl_synt"/>
    <property type="match status" value="1"/>
</dbReference>
<evidence type="ECO:0000256" key="4">
    <source>
        <dbReference type="ARBA" id="ARBA00022723"/>
    </source>
</evidence>
<dbReference type="InterPro" id="IPR008949">
    <property type="entry name" value="Isoprenoid_synthase_dom_sf"/>
</dbReference>
<keyword evidence="5" id="KW-0460">Magnesium</keyword>